<dbReference type="EMBL" id="DVNE01000009">
    <property type="protein sequence ID" value="HIU61222.1"/>
    <property type="molecule type" value="Genomic_DNA"/>
</dbReference>
<evidence type="ECO:0000256" key="2">
    <source>
        <dbReference type="ARBA" id="ARBA00004706"/>
    </source>
</evidence>
<evidence type="ECO:0000256" key="9">
    <source>
        <dbReference type="ARBA" id="ARBA00022755"/>
    </source>
</evidence>
<dbReference type="InterPro" id="IPR008948">
    <property type="entry name" value="L-Aspartase-like"/>
</dbReference>
<comment type="catalytic activity">
    <reaction evidence="1 14">
        <text>(2S)-2-[5-amino-1-(5-phospho-beta-D-ribosyl)imidazole-4-carboxamido]succinate = 5-amino-1-(5-phospho-beta-D-ribosyl)imidazole-4-carboxamide + fumarate</text>
        <dbReference type="Rhea" id="RHEA:23920"/>
        <dbReference type="ChEBI" id="CHEBI:29806"/>
        <dbReference type="ChEBI" id="CHEBI:58443"/>
        <dbReference type="ChEBI" id="CHEBI:58475"/>
        <dbReference type="EC" id="4.3.2.2"/>
    </reaction>
</comment>
<keyword evidence="8" id="KW-0028">Amino-acid biosynthesis</keyword>
<dbReference type="Gene3D" id="1.10.40.30">
    <property type="entry name" value="Fumarase/aspartase (C-terminal domain)"/>
    <property type="match status" value="1"/>
</dbReference>
<comment type="catalytic activity">
    <reaction evidence="12 14">
        <text>N(6)-(1,2-dicarboxyethyl)-AMP = fumarate + AMP</text>
        <dbReference type="Rhea" id="RHEA:16853"/>
        <dbReference type="ChEBI" id="CHEBI:29806"/>
        <dbReference type="ChEBI" id="CHEBI:57567"/>
        <dbReference type="ChEBI" id="CHEBI:456215"/>
        <dbReference type="EC" id="4.3.2.2"/>
    </reaction>
</comment>
<comment type="subunit">
    <text evidence="5">Homotetramer. Residues from neighboring subunits contribute catalytic and substrate-binding residues to each active site.</text>
</comment>
<keyword evidence="9 14" id="KW-0658">Purine biosynthesis</keyword>
<dbReference type="PANTHER" id="PTHR43172:SF1">
    <property type="entry name" value="ADENYLOSUCCINATE LYASE"/>
    <property type="match status" value="1"/>
</dbReference>
<comment type="similarity">
    <text evidence="4 14">Belongs to the lyase 1 family. Adenylosuccinate lyase subfamily.</text>
</comment>
<proteinExistence type="inferred from homology"/>
<evidence type="ECO:0000256" key="10">
    <source>
        <dbReference type="ARBA" id="ARBA00023239"/>
    </source>
</evidence>
<evidence type="ECO:0000313" key="17">
    <source>
        <dbReference type="Proteomes" id="UP000824110"/>
    </source>
</evidence>
<dbReference type="InterPro" id="IPR019468">
    <property type="entry name" value="AdenyloSucc_lyase_C"/>
</dbReference>
<dbReference type="SUPFAM" id="SSF48557">
    <property type="entry name" value="L-aspartase-like"/>
    <property type="match status" value="1"/>
</dbReference>
<dbReference type="InterPro" id="IPR000362">
    <property type="entry name" value="Fumarate_lyase_fam"/>
</dbReference>
<dbReference type="GO" id="GO:0044208">
    <property type="term" value="P:'de novo' AMP biosynthetic process"/>
    <property type="evidence" value="ECO:0007669"/>
    <property type="project" value="TreeGrafter"/>
</dbReference>
<dbReference type="Gene3D" id="1.20.200.10">
    <property type="entry name" value="Fumarase/aspartase (Central domain)"/>
    <property type="match status" value="1"/>
</dbReference>
<evidence type="ECO:0000256" key="4">
    <source>
        <dbReference type="ARBA" id="ARBA00008273"/>
    </source>
</evidence>
<evidence type="ECO:0000256" key="11">
    <source>
        <dbReference type="ARBA" id="ARBA00030717"/>
    </source>
</evidence>
<evidence type="ECO:0000256" key="6">
    <source>
        <dbReference type="ARBA" id="ARBA00012339"/>
    </source>
</evidence>
<evidence type="ECO:0000256" key="1">
    <source>
        <dbReference type="ARBA" id="ARBA00000598"/>
    </source>
</evidence>
<dbReference type="InterPro" id="IPR022761">
    <property type="entry name" value="Fumarate_lyase_N"/>
</dbReference>
<dbReference type="Pfam" id="PF00206">
    <property type="entry name" value="Lyase_1"/>
    <property type="match status" value="1"/>
</dbReference>
<evidence type="ECO:0000313" key="16">
    <source>
        <dbReference type="EMBL" id="HIU61222.1"/>
    </source>
</evidence>
<evidence type="ECO:0000256" key="8">
    <source>
        <dbReference type="ARBA" id="ARBA00022605"/>
    </source>
</evidence>
<dbReference type="GO" id="GO:0004018">
    <property type="term" value="F:N6-(1,2-dicarboxyethyl)AMP AMP-lyase (fumarate-forming) activity"/>
    <property type="evidence" value="ECO:0007669"/>
    <property type="project" value="UniProtKB-UniRule"/>
</dbReference>
<sequence>MPDNSVYENPLITRYASREMSENFSDDKRFKLWRKLWIALAESEMELGLNIKKSQIDEMKKYADDINFDVAAKYEREVRHDVMAHVKAFGDQAKSAAPIIHLGATSCFVDCNSELIIIYDALNIIKAKLVNVMDKLRTFALKYKDMPTLGFTHLQPAQLTTVGKRATLWLQDLEMDYNNLTNLFAQFKLRGVKGTTGTQASFMELFDGDEAKVKELENRVVAKMGFEKVYGVTGQTYPRKFDYNVLCVLSQMAQSAYKFSNDVRILQNMKEIEEPFEKSQIGSSAMAYKRNPMRSERMGSLARFVISLPMNSAITAGTQWFERTLDDSANRRIVNAQAFLALDGILNIYMNVSENLVVYDKVIARHIAAELPFMATENIMMECVKAGGNRQELHERIRVLSMEAGRNVKVNGGENNLIELIKKDDMFAAVKDSLDEILDARKFIGRAPSQVVEFISNEIDPILEENKSLLGRKGEVKV</sequence>
<evidence type="ECO:0000256" key="5">
    <source>
        <dbReference type="ARBA" id="ARBA00011668"/>
    </source>
</evidence>
<dbReference type="Proteomes" id="UP000824110">
    <property type="component" value="Unassembled WGS sequence"/>
</dbReference>
<dbReference type="CDD" id="cd03302">
    <property type="entry name" value="Adenylsuccinate_lyase_2"/>
    <property type="match status" value="1"/>
</dbReference>
<dbReference type="NCBIfam" id="TIGR00928">
    <property type="entry name" value="purB"/>
    <property type="match status" value="1"/>
</dbReference>
<organism evidence="16 17">
    <name type="scientific">Candidatus Coproplasma excrementigallinarum</name>
    <dbReference type="NCBI Taxonomy" id="2840747"/>
    <lineage>
        <taxon>Bacteria</taxon>
        <taxon>Bacillati</taxon>
        <taxon>Bacillota</taxon>
        <taxon>Clostridia</taxon>
        <taxon>Eubacteriales</taxon>
        <taxon>Candidatus Coproplasma</taxon>
    </lineage>
</organism>
<evidence type="ECO:0000256" key="14">
    <source>
        <dbReference type="RuleBase" id="RU361172"/>
    </source>
</evidence>
<protein>
    <recommendedName>
        <fullName evidence="7 13">Adenylosuccinate lyase</fullName>
        <shortName evidence="14">ASL</shortName>
        <ecNumber evidence="6 13">4.3.2.2</ecNumber>
    </recommendedName>
    <alternativeName>
        <fullName evidence="11 14">Adenylosuccinase</fullName>
    </alternativeName>
</protein>
<name>A0A9D1SIU7_9FIRM</name>
<dbReference type="InterPro" id="IPR004769">
    <property type="entry name" value="Pur_lyase"/>
</dbReference>
<dbReference type="GO" id="GO:0008652">
    <property type="term" value="P:amino acid biosynthetic process"/>
    <property type="evidence" value="ECO:0007669"/>
    <property type="project" value="UniProtKB-KW"/>
</dbReference>
<dbReference type="Gene3D" id="1.10.275.60">
    <property type="match status" value="1"/>
</dbReference>
<reference evidence="16" key="1">
    <citation type="submission" date="2020-10" db="EMBL/GenBank/DDBJ databases">
        <authorList>
            <person name="Gilroy R."/>
        </authorList>
    </citation>
    <scope>NUCLEOTIDE SEQUENCE</scope>
    <source>
        <strain evidence="16">CHK195-12923</strain>
    </source>
</reference>
<keyword evidence="10 14" id="KW-0456">Lyase</keyword>
<dbReference type="GO" id="GO:0005829">
    <property type="term" value="C:cytosol"/>
    <property type="evidence" value="ECO:0007669"/>
    <property type="project" value="TreeGrafter"/>
</dbReference>
<evidence type="ECO:0000256" key="7">
    <source>
        <dbReference type="ARBA" id="ARBA00017058"/>
    </source>
</evidence>
<dbReference type="FunFam" id="1.10.40.30:FF:000005">
    <property type="entry name" value="Adenylosuccinate lyase"/>
    <property type="match status" value="1"/>
</dbReference>
<evidence type="ECO:0000256" key="12">
    <source>
        <dbReference type="ARBA" id="ARBA00047513"/>
    </source>
</evidence>
<dbReference type="PRINTS" id="PR00149">
    <property type="entry name" value="FUMRATELYASE"/>
</dbReference>
<feature type="domain" description="Adenylosuccinate lyase C-terminal" evidence="15">
    <location>
        <begin position="371"/>
        <end position="455"/>
    </location>
</feature>
<dbReference type="InterPro" id="IPR020557">
    <property type="entry name" value="Fumarate_lyase_CS"/>
</dbReference>
<dbReference type="SMART" id="SM00998">
    <property type="entry name" value="ADSL_C"/>
    <property type="match status" value="1"/>
</dbReference>
<comment type="pathway">
    <text evidence="3 14">Purine metabolism; AMP biosynthesis via de novo pathway; AMP from IMP: step 2/2.</text>
</comment>
<dbReference type="PROSITE" id="PS00163">
    <property type="entry name" value="FUMARATE_LYASES"/>
    <property type="match status" value="1"/>
</dbReference>
<evidence type="ECO:0000256" key="3">
    <source>
        <dbReference type="ARBA" id="ARBA00004734"/>
    </source>
</evidence>
<reference evidence="16" key="2">
    <citation type="journal article" date="2021" name="PeerJ">
        <title>Extensive microbial diversity within the chicken gut microbiome revealed by metagenomics and culture.</title>
        <authorList>
            <person name="Gilroy R."/>
            <person name="Ravi A."/>
            <person name="Getino M."/>
            <person name="Pursley I."/>
            <person name="Horton D.L."/>
            <person name="Alikhan N.F."/>
            <person name="Baker D."/>
            <person name="Gharbi K."/>
            <person name="Hall N."/>
            <person name="Watson M."/>
            <person name="Adriaenssens E.M."/>
            <person name="Foster-Nyarko E."/>
            <person name="Jarju S."/>
            <person name="Secka A."/>
            <person name="Antonio M."/>
            <person name="Oren A."/>
            <person name="Chaudhuri R.R."/>
            <person name="La Ragione R."/>
            <person name="Hildebrand F."/>
            <person name="Pallen M.J."/>
        </authorList>
    </citation>
    <scope>NUCLEOTIDE SEQUENCE</scope>
    <source>
        <strain evidence="16">CHK195-12923</strain>
    </source>
</reference>
<dbReference type="PANTHER" id="PTHR43172">
    <property type="entry name" value="ADENYLOSUCCINATE LYASE"/>
    <property type="match status" value="1"/>
</dbReference>
<gene>
    <name evidence="16" type="ORF">IAB69_01040</name>
</gene>
<comment type="caution">
    <text evidence="16">The sequence shown here is derived from an EMBL/GenBank/DDBJ whole genome shotgun (WGS) entry which is preliminary data.</text>
</comment>
<comment type="pathway">
    <text evidence="2 14">Purine metabolism; IMP biosynthesis via de novo pathway; 5-amino-1-(5-phospho-D-ribosyl)imidazole-4-carboxamide from 5-amino-1-(5-phospho-D-ribosyl)imidazole-4-carboxylate: step 2/2.</text>
</comment>
<evidence type="ECO:0000256" key="13">
    <source>
        <dbReference type="NCBIfam" id="TIGR00928"/>
    </source>
</evidence>
<evidence type="ECO:0000259" key="15">
    <source>
        <dbReference type="SMART" id="SM00998"/>
    </source>
</evidence>
<dbReference type="Pfam" id="PF10397">
    <property type="entry name" value="ADSL_C"/>
    <property type="match status" value="1"/>
</dbReference>
<accession>A0A9D1SIU7</accession>
<dbReference type="EC" id="4.3.2.2" evidence="6 13"/>
<dbReference type="AlphaFoldDB" id="A0A9D1SIU7"/>
<dbReference type="GO" id="GO:0070626">
    <property type="term" value="F:(S)-2-(5-amino-1-(5-phospho-D-ribosyl)imidazole-4-carboxamido) succinate lyase (fumarate-forming) activity"/>
    <property type="evidence" value="ECO:0007669"/>
    <property type="project" value="TreeGrafter"/>
</dbReference>